<evidence type="ECO:0000313" key="4">
    <source>
        <dbReference type="Proteomes" id="UP000799767"/>
    </source>
</evidence>
<dbReference type="OrthoDB" id="6415022at2759"/>
<evidence type="ECO:0000256" key="1">
    <source>
        <dbReference type="SAM" id="MobiDB-lite"/>
    </source>
</evidence>
<dbReference type="GeneID" id="54474721"/>
<feature type="region of interest" description="Disordered" evidence="1">
    <location>
        <begin position="1"/>
        <end position="51"/>
    </location>
</feature>
<dbReference type="Gene3D" id="3.40.50.1820">
    <property type="entry name" value="alpha/beta hydrolase"/>
    <property type="match status" value="1"/>
</dbReference>
<reference evidence="3" key="1">
    <citation type="journal article" date="2020" name="Stud. Mycol.">
        <title>101 Dothideomycetes genomes: a test case for predicting lifestyles and emergence of pathogens.</title>
        <authorList>
            <person name="Haridas S."/>
            <person name="Albert R."/>
            <person name="Binder M."/>
            <person name="Bloem J."/>
            <person name="Labutti K."/>
            <person name="Salamov A."/>
            <person name="Andreopoulos B."/>
            <person name="Baker S."/>
            <person name="Barry K."/>
            <person name="Bills G."/>
            <person name="Bluhm B."/>
            <person name="Cannon C."/>
            <person name="Castanera R."/>
            <person name="Culley D."/>
            <person name="Daum C."/>
            <person name="Ezra D."/>
            <person name="Gonzalez J."/>
            <person name="Henrissat B."/>
            <person name="Kuo A."/>
            <person name="Liang C."/>
            <person name="Lipzen A."/>
            <person name="Lutzoni F."/>
            <person name="Magnuson J."/>
            <person name="Mondo S."/>
            <person name="Nolan M."/>
            <person name="Ohm R."/>
            <person name="Pangilinan J."/>
            <person name="Park H.-J."/>
            <person name="Ramirez L."/>
            <person name="Alfaro M."/>
            <person name="Sun H."/>
            <person name="Tritt A."/>
            <person name="Yoshinaga Y."/>
            <person name="Zwiers L.-H."/>
            <person name="Turgeon B."/>
            <person name="Goodwin S."/>
            <person name="Spatafora J."/>
            <person name="Crous P."/>
            <person name="Grigoriev I."/>
        </authorList>
    </citation>
    <scope>NUCLEOTIDE SEQUENCE</scope>
    <source>
        <strain evidence="3">CBS 113389</strain>
    </source>
</reference>
<accession>A0A6A6PQS6</accession>
<proteinExistence type="predicted"/>
<dbReference type="RefSeq" id="XP_033588865.1">
    <property type="nucleotide sequence ID" value="XM_033733719.1"/>
</dbReference>
<evidence type="ECO:0000313" key="3">
    <source>
        <dbReference type="EMBL" id="KAF2482295.1"/>
    </source>
</evidence>
<gene>
    <name evidence="3" type="ORF">BDY17DRAFT_298287</name>
</gene>
<dbReference type="PANTHER" id="PTHR13136:SF11">
    <property type="entry name" value="TESTIS-EXPRESSED PROTEIN 30"/>
    <property type="match status" value="1"/>
</dbReference>
<keyword evidence="4" id="KW-1185">Reference proteome</keyword>
<dbReference type="Proteomes" id="UP000799767">
    <property type="component" value="Unassembled WGS sequence"/>
</dbReference>
<dbReference type="InterPro" id="IPR046879">
    <property type="entry name" value="KANL3/Tex30_Abhydrolase"/>
</dbReference>
<dbReference type="PANTHER" id="PTHR13136">
    <property type="entry name" value="TESTIS DEVELOPMENT PROTEIN PRTD"/>
    <property type="match status" value="1"/>
</dbReference>
<protein>
    <recommendedName>
        <fullName evidence="2">KANL3/Tex30 alpha/beta hydrolase-like domain-containing protein</fullName>
    </recommendedName>
</protein>
<dbReference type="AlphaFoldDB" id="A0A6A6PQS6"/>
<name>A0A6A6PQS6_9PEZI</name>
<evidence type="ECO:0000259" key="2">
    <source>
        <dbReference type="Pfam" id="PF20408"/>
    </source>
</evidence>
<dbReference type="InterPro" id="IPR029058">
    <property type="entry name" value="AB_hydrolase_fold"/>
</dbReference>
<sequence>MPPKKRQKNKPSSAPANEADDTAHSVLGGLRDPTLNSRVTGDETKNEDGVSSFKIPFGEKEIVCEARGSPSKSALIFTHGAGGGIANPAMQEWVAGWATESSVISFQGTMNLKSRVKTFHAVIEHSQGATALGGRSMGARAAVMTANELEEKPKALVLVSYPLTGGKGGDQRQPETREDILTDLPDTVDVLFVYGSEDTMCDGQLLQEVTERMTARSWLLEIKGADHGTSLKKKAGVQPIRDKAGSVAAKWLKDRDAVKRYCAIEWDDENARVDVEEWKKKQSPATKKRKRR</sequence>
<dbReference type="EMBL" id="MU001636">
    <property type="protein sequence ID" value="KAF2482295.1"/>
    <property type="molecule type" value="Genomic_DNA"/>
</dbReference>
<dbReference type="Pfam" id="PF20408">
    <property type="entry name" value="Abhydrolase_11"/>
    <property type="match status" value="1"/>
</dbReference>
<dbReference type="InterPro" id="IPR026555">
    <property type="entry name" value="NSL3/Tex30"/>
</dbReference>
<dbReference type="SUPFAM" id="SSF53474">
    <property type="entry name" value="alpha/beta-Hydrolases"/>
    <property type="match status" value="1"/>
</dbReference>
<organism evidence="3 4">
    <name type="scientific">Neohortaea acidophila</name>
    <dbReference type="NCBI Taxonomy" id="245834"/>
    <lineage>
        <taxon>Eukaryota</taxon>
        <taxon>Fungi</taxon>
        <taxon>Dikarya</taxon>
        <taxon>Ascomycota</taxon>
        <taxon>Pezizomycotina</taxon>
        <taxon>Dothideomycetes</taxon>
        <taxon>Dothideomycetidae</taxon>
        <taxon>Mycosphaerellales</taxon>
        <taxon>Teratosphaeriaceae</taxon>
        <taxon>Neohortaea</taxon>
    </lineage>
</organism>
<feature type="domain" description="KANL3/Tex30 alpha/beta hydrolase-like" evidence="2">
    <location>
        <begin position="72"/>
        <end position="238"/>
    </location>
</feature>